<dbReference type="Proteomes" id="UP000270430">
    <property type="component" value="Unassembled WGS sequence"/>
</dbReference>
<evidence type="ECO:0000313" key="2">
    <source>
        <dbReference type="Proteomes" id="UP000270430"/>
    </source>
</evidence>
<comment type="caution">
    <text evidence="1">The sequence shown here is derived from an EMBL/GenBank/DDBJ whole genome shotgun (WGS) entry which is preliminary data.</text>
</comment>
<proteinExistence type="predicted"/>
<reference evidence="1 2" key="1">
    <citation type="submission" date="2018-08" db="EMBL/GenBank/DDBJ databases">
        <title>Recombination of ecologically and evolutionarily significant loci maintains genetic cohesion in the Pseudomonas syringae species complex.</title>
        <authorList>
            <person name="Dillon M."/>
            <person name="Thakur S."/>
            <person name="Almeida R.N.D."/>
            <person name="Weir B.S."/>
            <person name="Guttman D.S."/>
        </authorList>
    </citation>
    <scope>NUCLEOTIDE SEQUENCE [LARGE SCALE GENOMIC DNA]</scope>
    <source>
        <strain evidence="1 2">ICMP 9420</strain>
    </source>
</reference>
<evidence type="ECO:0000313" key="1">
    <source>
        <dbReference type="EMBL" id="RMS94972.1"/>
    </source>
</evidence>
<protein>
    <submittedName>
        <fullName evidence="1">Uncharacterized protein</fullName>
    </submittedName>
</protein>
<name>A0A3M5H7Y9_PSESS</name>
<sequence>MIRVVDAICGAGKTTWVFDHIRNNPDKRWLFVSPYLSEVGDGKTKGRIQLELPYLDFKAPGTSSLSKSSHLRKV</sequence>
<dbReference type="AlphaFoldDB" id="A0A3M5H7Y9"/>
<dbReference type="EMBL" id="RBSX01000054">
    <property type="protein sequence ID" value="RMS94972.1"/>
    <property type="molecule type" value="Genomic_DNA"/>
</dbReference>
<organism evidence="1 2">
    <name type="scientific">Pseudomonas savastanoi</name>
    <name type="common">Pseudomonas syringae pv. savastanoi</name>
    <dbReference type="NCBI Taxonomy" id="29438"/>
    <lineage>
        <taxon>Bacteria</taxon>
        <taxon>Pseudomonadati</taxon>
        <taxon>Pseudomonadota</taxon>
        <taxon>Gammaproteobacteria</taxon>
        <taxon>Pseudomonadales</taxon>
        <taxon>Pseudomonadaceae</taxon>
        <taxon>Pseudomonas</taxon>
    </lineage>
</organism>
<accession>A0A3M5H7Y9</accession>
<gene>
    <name evidence="1" type="ORF">ALP58_00660</name>
</gene>